<gene>
    <name evidence="2" type="ORF">SK128_018982</name>
</gene>
<accession>A0AAN8WQP2</accession>
<name>A0AAN8WQP2_HALRR</name>
<dbReference type="AlphaFoldDB" id="A0AAN8WQP2"/>
<feature type="non-terminal residue" evidence="2">
    <location>
        <position position="1"/>
    </location>
</feature>
<protein>
    <submittedName>
        <fullName evidence="2">Uncharacterized protein</fullName>
    </submittedName>
</protein>
<comment type="caution">
    <text evidence="2">The sequence shown here is derived from an EMBL/GenBank/DDBJ whole genome shotgun (WGS) entry which is preliminary data.</text>
</comment>
<feature type="region of interest" description="Disordered" evidence="1">
    <location>
        <begin position="60"/>
        <end position="80"/>
    </location>
</feature>
<proteinExistence type="predicted"/>
<dbReference type="Proteomes" id="UP001381693">
    <property type="component" value="Unassembled WGS sequence"/>
</dbReference>
<sequence length="80" mass="8837">RSGSLRNKNNGAWSLVSHDCSRPLIKEMDVANVGFYTLRVVLASPPLLRDPHAKTFGWITPDGEGQSQSSNNIMERILDA</sequence>
<evidence type="ECO:0000256" key="1">
    <source>
        <dbReference type="SAM" id="MobiDB-lite"/>
    </source>
</evidence>
<organism evidence="2 3">
    <name type="scientific">Halocaridina rubra</name>
    <name type="common">Hawaiian red shrimp</name>
    <dbReference type="NCBI Taxonomy" id="373956"/>
    <lineage>
        <taxon>Eukaryota</taxon>
        <taxon>Metazoa</taxon>
        <taxon>Ecdysozoa</taxon>
        <taxon>Arthropoda</taxon>
        <taxon>Crustacea</taxon>
        <taxon>Multicrustacea</taxon>
        <taxon>Malacostraca</taxon>
        <taxon>Eumalacostraca</taxon>
        <taxon>Eucarida</taxon>
        <taxon>Decapoda</taxon>
        <taxon>Pleocyemata</taxon>
        <taxon>Caridea</taxon>
        <taxon>Atyoidea</taxon>
        <taxon>Atyidae</taxon>
        <taxon>Halocaridina</taxon>
    </lineage>
</organism>
<reference evidence="2 3" key="1">
    <citation type="submission" date="2023-11" db="EMBL/GenBank/DDBJ databases">
        <title>Halocaridina rubra genome assembly.</title>
        <authorList>
            <person name="Smith C."/>
        </authorList>
    </citation>
    <scope>NUCLEOTIDE SEQUENCE [LARGE SCALE GENOMIC DNA]</scope>
    <source>
        <strain evidence="2">EP-1</strain>
        <tissue evidence="2">Whole</tissue>
    </source>
</reference>
<keyword evidence="3" id="KW-1185">Reference proteome</keyword>
<evidence type="ECO:0000313" key="2">
    <source>
        <dbReference type="EMBL" id="KAK7065684.1"/>
    </source>
</evidence>
<evidence type="ECO:0000313" key="3">
    <source>
        <dbReference type="Proteomes" id="UP001381693"/>
    </source>
</evidence>
<dbReference type="EMBL" id="JAXCGZ010020100">
    <property type="protein sequence ID" value="KAK7065684.1"/>
    <property type="molecule type" value="Genomic_DNA"/>
</dbReference>